<evidence type="ECO:0000313" key="1">
    <source>
        <dbReference type="EMBL" id="GAM79886.1"/>
    </source>
</evidence>
<proteinExistence type="predicted"/>
<name>A0A0B8QMV1_LACLL</name>
<sequence length="37" mass="4117">MAQVQAQRVRVLQVQIPAKVVLPVHLLWAQVSQVLLG</sequence>
<reference evidence="1 2" key="1">
    <citation type="submission" date="2015-01" db="EMBL/GenBank/DDBJ databases">
        <title>Lactococcus lactis subsp.lactis JCM 5805 whole genome shotgun sequence.</title>
        <authorList>
            <person name="Fujii T."/>
            <person name="Tomita Y."/>
            <person name="Ikushima S."/>
            <person name="Fujiwara D."/>
        </authorList>
    </citation>
    <scope>NUCLEOTIDE SEQUENCE [LARGE SCALE GENOMIC DNA]</scope>
    <source>
        <strain evidence="1 2">JCM 5805</strain>
    </source>
</reference>
<organism evidence="1 2">
    <name type="scientific">Lactococcus lactis subsp. lactis</name>
    <name type="common">Streptococcus lactis</name>
    <dbReference type="NCBI Taxonomy" id="1360"/>
    <lineage>
        <taxon>Bacteria</taxon>
        <taxon>Bacillati</taxon>
        <taxon>Bacillota</taxon>
        <taxon>Bacilli</taxon>
        <taxon>Lactobacillales</taxon>
        <taxon>Streptococcaceae</taxon>
        <taxon>Lactococcus</taxon>
    </lineage>
</organism>
<accession>A0A0B8QMV1</accession>
<gene>
    <name evidence="1" type="ORF">JCM5805K_0994</name>
</gene>
<dbReference type="EMBL" id="BBSI01000017">
    <property type="protein sequence ID" value="GAM79886.1"/>
    <property type="molecule type" value="Genomic_DNA"/>
</dbReference>
<dbReference type="Proteomes" id="UP000031847">
    <property type="component" value="Unassembled WGS sequence"/>
</dbReference>
<evidence type="ECO:0000313" key="2">
    <source>
        <dbReference type="Proteomes" id="UP000031847"/>
    </source>
</evidence>
<comment type="caution">
    <text evidence="1">The sequence shown here is derived from an EMBL/GenBank/DDBJ whole genome shotgun (WGS) entry which is preliminary data.</text>
</comment>
<dbReference type="AlphaFoldDB" id="A0A0B8QMV1"/>
<protein>
    <submittedName>
        <fullName evidence="1">Uncharacterized protein</fullName>
    </submittedName>
</protein>